<dbReference type="EMBL" id="CP039347">
    <property type="protein sequence ID" value="QCD87290.1"/>
    <property type="molecule type" value="Genomic_DNA"/>
</dbReference>
<feature type="compositionally biased region" description="Low complexity" evidence="1">
    <location>
        <begin position="10"/>
        <end position="23"/>
    </location>
</feature>
<sequence>MVLSLRAGQPVVVDPPGLDPPRSGGEDRRGDPPGLDPPRSGGEDRRGGESRRDIGFRRGW</sequence>
<name>A0A4D6LFK9_VIGUN</name>
<gene>
    <name evidence="2" type="ORF">DEO72_LG3g1824</name>
</gene>
<reference evidence="2 3" key="1">
    <citation type="submission" date="2019-04" db="EMBL/GenBank/DDBJ databases">
        <title>An improved genome assembly and genetic linkage map for asparagus bean, Vigna unguiculata ssp. sesquipedialis.</title>
        <authorList>
            <person name="Xia Q."/>
            <person name="Zhang R."/>
            <person name="Dong Y."/>
        </authorList>
    </citation>
    <scope>NUCLEOTIDE SEQUENCE [LARGE SCALE GENOMIC DNA]</scope>
    <source>
        <tissue evidence="2">Leaf</tissue>
    </source>
</reference>
<evidence type="ECO:0000256" key="1">
    <source>
        <dbReference type="SAM" id="MobiDB-lite"/>
    </source>
</evidence>
<evidence type="ECO:0000313" key="3">
    <source>
        <dbReference type="Proteomes" id="UP000501690"/>
    </source>
</evidence>
<dbReference type="AlphaFoldDB" id="A0A4D6LFK9"/>
<keyword evidence="3" id="KW-1185">Reference proteome</keyword>
<dbReference type="Proteomes" id="UP000501690">
    <property type="component" value="Linkage Group LG3"/>
</dbReference>
<accession>A0A4D6LFK9</accession>
<organism evidence="2 3">
    <name type="scientific">Vigna unguiculata</name>
    <name type="common">Cowpea</name>
    <dbReference type="NCBI Taxonomy" id="3917"/>
    <lineage>
        <taxon>Eukaryota</taxon>
        <taxon>Viridiplantae</taxon>
        <taxon>Streptophyta</taxon>
        <taxon>Embryophyta</taxon>
        <taxon>Tracheophyta</taxon>
        <taxon>Spermatophyta</taxon>
        <taxon>Magnoliopsida</taxon>
        <taxon>eudicotyledons</taxon>
        <taxon>Gunneridae</taxon>
        <taxon>Pentapetalae</taxon>
        <taxon>rosids</taxon>
        <taxon>fabids</taxon>
        <taxon>Fabales</taxon>
        <taxon>Fabaceae</taxon>
        <taxon>Papilionoideae</taxon>
        <taxon>50 kb inversion clade</taxon>
        <taxon>NPAAA clade</taxon>
        <taxon>indigoferoid/millettioid clade</taxon>
        <taxon>Phaseoleae</taxon>
        <taxon>Vigna</taxon>
    </lineage>
</organism>
<feature type="region of interest" description="Disordered" evidence="1">
    <location>
        <begin position="1"/>
        <end position="60"/>
    </location>
</feature>
<feature type="compositionally biased region" description="Basic and acidic residues" evidence="1">
    <location>
        <begin position="41"/>
        <end position="60"/>
    </location>
</feature>
<protein>
    <submittedName>
        <fullName evidence="2">Uncharacterized protein</fullName>
    </submittedName>
</protein>
<evidence type="ECO:0000313" key="2">
    <source>
        <dbReference type="EMBL" id="QCD87290.1"/>
    </source>
</evidence>
<proteinExistence type="predicted"/>